<dbReference type="EMBL" id="JARUJP010000004">
    <property type="protein sequence ID" value="MDW8800523.1"/>
    <property type="molecule type" value="Genomic_DNA"/>
</dbReference>
<dbReference type="GO" id="GO:0016757">
    <property type="term" value="F:glycosyltransferase activity"/>
    <property type="evidence" value="ECO:0007669"/>
    <property type="project" value="UniProtKB-KW"/>
</dbReference>
<dbReference type="Gene3D" id="3.40.50.2000">
    <property type="entry name" value="Glycogen Phosphorylase B"/>
    <property type="match status" value="2"/>
</dbReference>
<dbReference type="Pfam" id="PF00534">
    <property type="entry name" value="Glycos_transf_1"/>
    <property type="match status" value="1"/>
</dbReference>
<dbReference type="InterPro" id="IPR001296">
    <property type="entry name" value="Glyco_trans_1"/>
</dbReference>
<accession>A0ABU4JQX5</accession>
<evidence type="ECO:0000313" key="5">
    <source>
        <dbReference type="Proteomes" id="UP001281656"/>
    </source>
</evidence>
<protein>
    <submittedName>
        <fullName evidence="4">Glycosyltransferase family 4 protein</fullName>
        <ecNumber evidence="4">2.4.-.-</ecNumber>
    </submittedName>
</protein>
<evidence type="ECO:0000256" key="1">
    <source>
        <dbReference type="ARBA" id="ARBA00022679"/>
    </source>
</evidence>
<keyword evidence="1 4" id="KW-0808">Transferase</keyword>
<feature type="domain" description="Glycosyl transferase family 1" evidence="2">
    <location>
        <begin position="218"/>
        <end position="342"/>
    </location>
</feature>
<proteinExistence type="predicted"/>
<keyword evidence="5" id="KW-1185">Reference proteome</keyword>
<sequence>MKKILNIIAQKPGETGSGIYLRSLVKEGDRKNYHQAIVAGISAEDGEYSFHTNNNVNFYPVVFEREELPFPVVGMSDVMPYKSTRYRDLDIDMLKKWKKAFSDAISKAIYDFEPDIIICHHLWILTALVKEKYPDTRIIAFCHGTDLRQLEIFKTMDNKFSKEIIKYVTDHCKNIERVIVSQRDEKELVIKEYGIEEKNIRIAGTGFNPEIFYTGEDKEKEDRIKIIYAGKLSYSKGVPHLINAIKLLKQQYCNIELYLAGSGIGQEAKEITEECKRNSEEVNIHILGALPQKELGELFRQCDILVLPSLYEGLPLVLIEAMACGLKIVVTDLPGVKEWMGSTINNSGIIEYIPLPRLKDVDSPLEEDIPTFENNLSKAIKKQIENKLTMNSTLKEAIGKKSWKSAFEDIERLFTFK</sequence>
<dbReference type="Proteomes" id="UP001281656">
    <property type="component" value="Unassembled WGS sequence"/>
</dbReference>
<dbReference type="PANTHER" id="PTHR46401">
    <property type="entry name" value="GLYCOSYLTRANSFERASE WBBK-RELATED"/>
    <property type="match status" value="1"/>
</dbReference>
<reference evidence="4 5" key="1">
    <citation type="submission" date="2023-04" db="EMBL/GenBank/DDBJ databases">
        <title>Clostridium tannerae sp. nov., isolated from the fecal material of an alpaca.</title>
        <authorList>
            <person name="Miller S."/>
            <person name="Hendry M."/>
            <person name="King J."/>
            <person name="Sankaranarayanan K."/>
            <person name="Lawson P.A."/>
        </authorList>
    </citation>
    <scope>NUCLEOTIDE SEQUENCE [LARGE SCALE GENOMIC DNA]</scope>
    <source>
        <strain evidence="4 5">A1-XYC3</strain>
    </source>
</reference>
<evidence type="ECO:0000313" key="4">
    <source>
        <dbReference type="EMBL" id="MDW8800523.1"/>
    </source>
</evidence>
<evidence type="ECO:0000259" key="2">
    <source>
        <dbReference type="Pfam" id="PF00534"/>
    </source>
</evidence>
<feature type="domain" description="Glycosyltransferase subfamily 4-like N-terminal" evidence="3">
    <location>
        <begin position="95"/>
        <end position="210"/>
    </location>
</feature>
<dbReference type="EC" id="2.4.-.-" evidence="4"/>
<gene>
    <name evidence="4" type="ORF">P8V03_05065</name>
</gene>
<evidence type="ECO:0000259" key="3">
    <source>
        <dbReference type="Pfam" id="PF13439"/>
    </source>
</evidence>
<dbReference type="Pfam" id="PF13439">
    <property type="entry name" value="Glyco_transf_4"/>
    <property type="match status" value="1"/>
</dbReference>
<organism evidence="4 5">
    <name type="scientific">Clostridium tanneri</name>
    <dbReference type="NCBI Taxonomy" id="3037988"/>
    <lineage>
        <taxon>Bacteria</taxon>
        <taxon>Bacillati</taxon>
        <taxon>Bacillota</taxon>
        <taxon>Clostridia</taxon>
        <taxon>Eubacteriales</taxon>
        <taxon>Clostridiaceae</taxon>
        <taxon>Clostridium</taxon>
    </lineage>
</organism>
<comment type="caution">
    <text evidence="4">The sequence shown here is derived from an EMBL/GenBank/DDBJ whole genome shotgun (WGS) entry which is preliminary data.</text>
</comment>
<dbReference type="InterPro" id="IPR028098">
    <property type="entry name" value="Glyco_trans_4-like_N"/>
</dbReference>
<dbReference type="RefSeq" id="WP_318797015.1">
    <property type="nucleotide sequence ID" value="NZ_JARUJP010000004.1"/>
</dbReference>
<dbReference type="SUPFAM" id="SSF53756">
    <property type="entry name" value="UDP-Glycosyltransferase/glycogen phosphorylase"/>
    <property type="match status" value="1"/>
</dbReference>
<dbReference type="PANTHER" id="PTHR46401:SF2">
    <property type="entry name" value="GLYCOSYLTRANSFERASE WBBK-RELATED"/>
    <property type="match status" value="1"/>
</dbReference>
<keyword evidence="4" id="KW-0328">Glycosyltransferase</keyword>
<dbReference type="CDD" id="cd03801">
    <property type="entry name" value="GT4_PimA-like"/>
    <property type="match status" value="1"/>
</dbReference>
<name>A0ABU4JQX5_9CLOT</name>